<dbReference type="KEGG" id="zmk:HG535_0A03660"/>
<feature type="transmembrane region" description="Helical" evidence="1">
    <location>
        <begin position="94"/>
        <end position="121"/>
    </location>
</feature>
<accession>A0A7H9AWA8</accession>
<organism evidence="2 3">
    <name type="scientific">Zygotorulaspora mrakii</name>
    <name type="common">Zygosaccharomyces mrakii</name>
    <dbReference type="NCBI Taxonomy" id="42260"/>
    <lineage>
        <taxon>Eukaryota</taxon>
        <taxon>Fungi</taxon>
        <taxon>Dikarya</taxon>
        <taxon>Ascomycota</taxon>
        <taxon>Saccharomycotina</taxon>
        <taxon>Saccharomycetes</taxon>
        <taxon>Saccharomycetales</taxon>
        <taxon>Saccharomycetaceae</taxon>
        <taxon>Zygotorulaspora</taxon>
    </lineage>
</organism>
<sequence length="126" mass="14043">MPAKVDTDEMVSLDSAGETIPGISVAGSSVTSDVPFAQPLAPKLNTASKTHSSMIYVETIKERQVRLGYGNGILDKIKDLLENCYWVYYVHLPFYLMTSFDAFCLHSFFLTILSFSIFGVLKYCLL</sequence>
<evidence type="ECO:0000313" key="2">
    <source>
        <dbReference type="EMBL" id="QLG70427.1"/>
    </source>
</evidence>
<keyword evidence="1" id="KW-1133">Transmembrane helix</keyword>
<dbReference type="Proteomes" id="UP000509704">
    <property type="component" value="Chromosome 1"/>
</dbReference>
<dbReference type="OrthoDB" id="4065448at2759"/>
<keyword evidence="1" id="KW-0472">Membrane</keyword>
<dbReference type="EMBL" id="CP058604">
    <property type="protein sequence ID" value="QLG70427.1"/>
    <property type="molecule type" value="Genomic_DNA"/>
</dbReference>
<keyword evidence="3" id="KW-1185">Reference proteome</keyword>
<evidence type="ECO:0000313" key="3">
    <source>
        <dbReference type="Proteomes" id="UP000509704"/>
    </source>
</evidence>
<gene>
    <name evidence="2" type="ORF">HG535_0A03660</name>
</gene>
<reference evidence="2 3" key="1">
    <citation type="submission" date="2020-07" db="EMBL/GenBank/DDBJ databases">
        <title>The yeast mating-type switching endonuclease HO is a domesticated member of an unorthodox homing genetic element family.</title>
        <authorList>
            <person name="Coughlan A.Y."/>
            <person name="Lombardi L."/>
            <person name="Braun-Galleani S."/>
            <person name="Martos A.R."/>
            <person name="Galeote V."/>
            <person name="Bigey F."/>
            <person name="Dequin S."/>
            <person name="Byrne K.P."/>
            <person name="Wolfe K.H."/>
        </authorList>
    </citation>
    <scope>NUCLEOTIDE SEQUENCE [LARGE SCALE GENOMIC DNA]</scope>
    <source>
        <strain evidence="2 3">NRRL Y-6702</strain>
    </source>
</reference>
<name>A0A7H9AWA8_ZYGMR</name>
<keyword evidence="1" id="KW-0812">Transmembrane</keyword>
<dbReference type="GeneID" id="59234063"/>
<dbReference type="AlphaFoldDB" id="A0A7H9AWA8"/>
<proteinExistence type="predicted"/>
<evidence type="ECO:0000256" key="1">
    <source>
        <dbReference type="SAM" id="Phobius"/>
    </source>
</evidence>
<protein>
    <submittedName>
        <fullName evidence="2">Uncharacterized protein</fullName>
    </submittedName>
</protein>
<dbReference type="RefSeq" id="XP_037142155.1">
    <property type="nucleotide sequence ID" value="XM_037286260.1"/>
</dbReference>